<evidence type="ECO:0000256" key="4">
    <source>
        <dbReference type="ARBA" id="ARBA00022989"/>
    </source>
</evidence>
<gene>
    <name evidence="8" type="ORF">SAY86_018031</name>
</gene>
<reference evidence="8 9" key="1">
    <citation type="journal article" date="2023" name="Hortic Res">
        <title>Pangenome of water caltrop reveals structural variations and asymmetric subgenome divergence after allopolyploidization.</title>
        <authorList>
            <person name="Zhang X."/>
            <person name="Chen Y."/>
            <person name="Wang L."/>
            <person name="Yuan Y."/>
            <person name="Fang M."/>
            <person name="Shi L."/>
            <person name="Lu R."/>
            <person name="Comes H.P."/>
            <person name="Ma Y."/>
            <person name="Chen Y."/>
            <person name="Huang G."/>
            <person name="Zhou Y."/>
            <person name="Zheng Z."/>
            <person name="Qiu Y."/>
        </authorList>
    </citation>
    <scope>NUCLEOTIDE SEQUENCE [LARGE SCALE GENOMIC DNA]</scope>
    <source>
        <strain evidence="8">F231</strain>
    </source>
</reference>
<comment type="caution">
    <text evidence="8">The sequence shown here is derived from an EMBL/GenBank/DDBJ whole genome shotgun (WGS) entry which is preliminary data.</text>
</comment>
<keyword evidence="4 7" id="KW-1133">Transmembrane helix</keyword>
<evidence type="ECO:0008006" key="10">
    <source>
        <dbReference type="Google" id="ProtNLM"/>
    </source>
</evidence>
<dbReference type="GO" id="GO:0022857">
    <property type="term" value="F:transmembrane transporter activity"/>
    <property type="evidence" value="ECO:0007669"/>
    <property type="project" value="InterPro"/>
</dbReference>
<keyword evidence="9" id="KW-1185">Reference proteome</keyword>
<organism evidence="8 9">
    <name type="scientific">Trapa natans</name>
    <name type="common">Water chestnut</name>
    <dbReference type="NCBI Taxonomy" id="22666"/>
    <lineage>
        <taxon>Eukaryota</taxon>
        <taxon>Viridiplantae</taxon>
        <taxon>Streptophyta</taxon>
        <taxon>Embryophyta</taxon>
        <taxon>Tracheophyta</taxon>
        <taxon>Spermatophyta</taxon>
        <taxon>Magnoliopsida</taxon>
        <taxon>eudicotyledons</taxon>
        <taxon>Gunneridae</taxon>
        <taxon>Pentapetalae</taxon>
        <taxon>rosids</taxon>
        <taxon>malvids</taxon>
        <taxon>Myrtales</taxon>
        <taxon>Lythraceae</taxon>
        <taxon>Trapa</taxon>
    </lineage>
</organism>
<feature type="transmembrane region" description="Helical" evidence="7">
    <location>
        <begin position="585"/>
        <end position="607"/>
    </location>
</feature>
<sequence>MEAGSNSQPPAKAESVRTGRRLGLLYPNIQPFVPKSEHSPQELRSWAKRTGFVSTFSGETNASASASEGFDSTDFNLERAIDHRVGGSTSPKIEIVPILGRSKHDGRAEIEPVQGNINKIENNVMLGTGMGVLRSENQRRVAVESNLRDREEETRGSLNGNRNAIDSKVKPSATSTEGVDGGSGVGPCPCSEPKMNEDNTEVFPEIDGNHPGGEEPSPDPGWWNRRLELRCGLRDKPGLALVIYYSLQHYLSLAGSLIFIPSIIVPLMGGSDKDTATVISTMLLVSGISTLLNSYLGTRLPLVQGSSFVFLAPALVIINSREYRNLSVHKFRHIMRELQGAIIISSIFQTILGLSGFMSLLLRLFNPIVVAPTIAAIGLAFFSYGFPQAGQCVEISFPLIALVLIFTLYLRGIPLFGLRLFRVYAVPLSVLIVWAYAFILTTGGAYSYKGCSPDIPSSNVLIDSCRKHAYTMRSCRTDVSSAWRTANWVRIPYPLQWGIPIFHTRTSLIMIFTSLVASVDSVGTYYSTSLLVNSHSPTLGIVSRGIALEGFCSILAGLWGTGTGSTALTENIHTISVTKVANRRVVEVGAILLILCSFIGKVGAILASIPMALSASILCFIWALIVALGLSNLQYGQTGSFRNMTIVGVSLFLGLSIPAYFQLYQPISSLMLPGYLIPYSAASDGPVRSGNAELDFAINGLLSMNMVVTLVVALILENTVPGSKHERGVYRWSRPDDLANDPNSLEIFSLPRRVSWVFCGSPCLGP</sequence>
<feature type="transmembrane region" description="Helical" evidence="7">
    <location>
        <begin position="424"/>
        <end position="448"/>
    </location>
</feature>
<dbReference type="Proteomes" id="UP001346149">
    <property type="component" value="Unassembled WGS sequence"/>
</dbReference>
<proteinExistence type="inferred from homology"/>
<comment type="similarity">
    <text evidence="2">Belongs to the nucleobase:cation symporter-2 (NCS2) (TC 2.A.40) family.</text>
</comment>
<feature type="transmembrane region" description="Helical" evidence="7">
    <location>
        <begin position="276"/>
        <end position="296"/>
    </location>
</feature>
<evidence type="ECO:0000256" key="2">
    <source>
        <dbReference type="ARBA" id="ARBA00008821"/>
    </source>
</evidence>
<feature type="transmembrane region" description="Helical" evidence="7">
    <location>
        <begin position="613"/>
        <end position="633"/>
    </location>
</feature>
<protein>
    <recommendedName>
        <fullName evidence="10">Nucleobase-ascorbate transporter 11</fullName>
    </recommendedName>
</protein>
<dbReference type="InterPro" id="IPR006043">
    <property type="entry name" value="NCS2"/>
</dbReference>
<feature type="transmembrane region" description="Helical" evidence="7">
    <location>
        <begin position="399"/>
        <end position="418"/>
    </location>
</feature>
<evidence type="ECO:0000256" key="3">
    <source>
        <dbReference type="ARBA" id="ARBA00022692"/>
    </source>
</evidence>
<keyword evidence="3 7" id="KW-0812">Transmembrane</keyword>
<feature type="transmembrane region" description="Helical" evidence="7">
    <location>
        <begin position="368"/>
        <end position="387"/>
    </location>
</feature>
<accession>A0AAN7R5L2</accession>
<evidence type="ECO:0000256" key="7">
    <source>
        <dbReference type="SAM" id="Phobius"/>
    </source>
</evidence>
<feature type="transmembrane region" description="Helical" evidence="7">
    <location>
        <begin position="645"/>
        <end position="663"/>
    </location>
</feature>
<evidence type="ECO:0000313" key="8">
    <source>
        <dbReference type="EMBL" id="KAK4790727.1"/>
    </source>
</evidence>
<feature type="transmembrane region" description="Helical" evidence="7">
    <location>
        <begin position="250"/>
        <end position="269"/>
    </location>
</feature>
<evidence type="ECO:0000256" key="1">
    <source>
        <dbReference type="ARBA" id="ARBA00004141"/>
    </source>
</evidence>
<feature type="transmembrane region" description="Helical" evidence="7">
    <location>
        <begin position="341"/>
        <end position="362"/>
    </location>
</feature>
<feature type="transmembrane region" description="Helical" evidence="7">
    <location>
        <begin position="696"/>
        <end position="716"/>
    </location>
</feature>
<dbReference type="GO" id="GO:0016020">
    <property type="term" value="C:membrane"/>
    <property type="evidence" value="ECO:0007669"/>
    <property type="project" value="UniProtKB-SubCell"/>
</dbReference>
<feature type="compositionally biased region" description="Basic and acidic residues" evidence="6">
    <location>
        <begin position="142"/>
        <end position="155"/>
    </location>
</feature>
<evidence type="ECO:0000256" key="6">
    <source>
        <dbReference type="SAM" id="MobiDB-lite"/>
    </source>
</evidence>
<keyword evidence="5 7" id="KW-0472">Membrane</keyword>
<feature type="transmembrane region" description="Helical" evidence="7">
    <location>
        <begin position="302"/>
        <end position="320"/>
    </location>
</feature>
<evidence type="ECO:0000313" key="9">
    <source>
        <dbReference type="Proteomes" id="UP001346149"/>
    </source>
</evidence>
<evidence type="ECO:0000256" key="5">
    <source>
        <dbReference type="ARBA" id="ARBA00023136"/>
    </source>
</evidence>
<feature type="region of interest" description="Disordered" evidence="6">
    <location>
        <begin position="1"/>
        <end position="20"/>
    </location>
</feature>
<name>A0AAN7R5L2_TRANT</name>
<feature type="region of interest" description="Disordered" evidence="6">
    <location>
        <begin position="142"/>
        <end position="186"/>
    </location>
</feature>
<dbReference type="AlphaFoldDB" id="A0AAN7R5L2"/>
<dbReference type="EMBL" id="JAXQNO010000010">
    <property type="protein sequence ID" value="KAK4790727.1"/>
    <property type="molecule type" value="Genomic_DNA"/>
</dbReference>
<dbReference type="Pfam" id="PF00860">
    <property type="entry name" value="Xan_ur_permease"/>
    <property type="match status" value="1"/>
</dbReference>
<comment type="subcellular location">
    <subcellularLocation>
        <location evidence="1">Membrane</location>
        <topology evidence="1">Multi-pass membrane protein</topology>
    </subcellularLocation>
</comment>
<dbReference type="PANTHER" id="PTHR11119">
    <property type="entry name" value="XANTHINE-URACIL / VITAMIN C PERMEASE FAMILY MEMBER"/>
    <property type="match status" value="1"/>
</dbReference>